<protein>
    <recommendedName>
        <fullName evidence="4">DUF834 domain-containing protein</fullName>
    </recommendedName>
</protein>
<evidence type="ECO:0000256" key="1">
    <source>
        <dbReference type="SAM" id="MobiDB-lite"/>
    </source>
</evidence>
<evidence type="ECO:0000313" key="2">
    <source>
        <dbReference type="EnsemblPlants" id="OMERI02G02210.1"/>
    </source>
</evidence>
<organism evidence="2">
    <name type="scientific">Oryza meridionalis</name>
    <dbReference type="NCBI Taxonomy" id="40149"/>
    <lineage>
        <taxon>Eukaryota</taxon>
        <taxon>Viridiplantae</taxon>
        <taxon>Streptophyta</taxon>
        <taxon>Embryophyta</taxon>
        <taxon>Tracheophyta</taxon>
        <taxon>Spermatophyta</taxon>
        <taxon>Magnoliopsida</taxon>
        <taxon>Liliopsida</taxon>
        <taxon>Poales</taxon>
        <taxon>Poaceae</taxon>
        <taxon>BOP clade</taxon>
        <taxon>Oryzoideae</taxon>
        <taxon>Oryzeae</taxon>
        <taxon>Oryzinae</taxon>
        <taxon>Oryza</taxon>
    </lineage>
</organism>
<evidence type="ECO:0008006" key="4">
    <source>
        <dbReference type="Google" id="ProtNLM"/>
    </source>
</evidence>
<dbReference type="HOGENOM" id="CLU_108243_0_0_1"/>
<proteinExistence type="predicted"/>
<keyword evidence="3" id="KW-1185">Reference proteome</keyword>
<feature type="region of interest" description="Disordered" evidence="1">
    <location>
        <begin position="44"/>
        <end position="83"/>
    </location>
</feature>
<name>A0A0E0CEL8_9ORYZ</name>
<sequence length="161" mass="16540">MAHGVGEVAVPTTVEEVGDRADDNEEAVLAPMLSCADLVRGDGSRAAGSGDARGGDEVAGSSPLLSGSVTGGRALTPGSEAAGARGARRRWLKAAGTELAEGAEAAAVVPWLRRRGAWRRRWRCPPDPRLSAGSGGWRQLAMAVSAGSGRRQQLATTAVVW</sequence>
<evidence type="ECO:0000313" key="3">
    <source>
        <dbReference type="Proteomes" id="UP000008021"/>
    </source>
</evidence>
<reference evidence="2" key="2">
    <citation type="submission" date="2018-05" db="EMBL/GenBank/DDBJ databases">
        <title>OmerRS3 (Oryza meridionalis Reference Sequence Version 3).</title>
        <authorList>
            <person name="Zhang J."/>
            <person name="Kudrna D."/>
            <person name="Lee S."/>
            <person name="Talag J."/>
            <person name="Welchert J."/>
            <person name="Wing R.A."/>
        </authorList>
    </citation>
    <scope>NUCLEOTIDE SEQUENCE [LARGE SCALE GENOMIC DNA]</scope>
    <source>
        <strain evidence="2">cv. OR44</strain>
    </source>
</reference>
<dbReference type="Proteomes" id="UP000008021">
    <property type="component" value="Chromosome 2"/>
</dbReference>
<feature type="region of interest" description="Disordered" evidence="1">
    <location>
        <begin position="1"/>
        <end position="22"/>
    </location>
</feature>
<dbReference type="Gramene" id="OMERI02G02210.1">
    <property type="protein sequence ID" value="OMERI02G02210.1"/>
    <property type="gene ID" value="OMERI02G02210"/>
</dbReference>
<accession>A0A0E0CEL8</accession>
<dbReference type="EnsemblPlants" id="OMERI02G02210.1">
    <property type="protein sequence ID" value="OMERI02G02210.1"/>
    <property type="gene ID" value="OMERI02G02210"/>
</dbReference>
<reference evidence="2" key="1">
    <citation type="submission" date="2015-04" db="UniProtKB">
        <authorList>
            <consortium name="EnsemblPlants"/>
        </authorList>
    </citation>
    <scope>IDENTIFICATION</scope>
</reference>
<dbReference type="AlphaFoldDB" id="A0A0E0CEL8"/>